<name>A0A644XS11_9ZZZZ</name>
<dbReference type="EMBL" id="VSSQ01003097">
    <property type="protein sequence ID" value="MPM19030.1"/>
    <property type="molecule type" value="Genomic_DNA"/>
</dbReference>
<proteinExistence type="predicted"/>
<gene>
    <name evidence="1" type="ORF">SDC9_65448</name>
</gene>
<organism evidence="1">
    <name type="scientific">bioreactor metagenome</name>
    <dbReference type="NCBI Taxonomy" id="1076179"/>
    <lineage>
        <taxon>unclassified sequences</taxon>
        <taxon>metagenomes</taxon>
        <taxon>ecological metagenomes</taxon>
    </lineage>
</organism>
<evidence type="ECO:0000313" key="1">
    <source>
        <dbReference type="EMBL" id="MPM19030.1"/>
    </source>
</evidence>
<dbReference type="AlphaFoldDB" id="A0A644XS11"/>
<protein>
    <submittedName>
        <fullName evidence="1">Uncharacterized protein</fullName>
    </submittedName>
</protein>
<reference evidence="1" key="1">
    <citation type="submission" date="2019-08" db="EMBL/GenBank/DDBJ databases">
        <authorList>
            <person name="Kucharzyk K."/>
            <person name="Murdoch R.W."/>
            <person name="Higgins S."/>
            <person name="Loffler F."/>
        </authorList>
    </citation>
    <scope>NUCLEOTIDE SEQUENCE</scope>
</reference>
<comment type="caution">
    <text evidence="1">The sequence shown here is derived from an EMBL/GenBank/DDBJ whole genome shotgun (WGS) entry which is preliminary data.</text>
</comment>
<accession>A0A644XS11</accession>
<sequence length="204" mass="23334">MQGGQHSLVNHLLGREADDVKTAVGRCTGLQNSFLNFFAQDIKFTFQFILRITSGNKNLLDIWLVGAGNLPQTGRIYRHVPYGKQMQILFHGEFLNKINAFTCFLLIFRKENQACPIFAFRGNLNSLKQNKLVGDMNENTCSVSGFVVCTFRPPVHHIFEHLKSVFYRFVRFVSVQRDYQPNATGIVLILKRIKGFTLVISYIL</sequence>